<dbReference type="InterPro" id="IPR007627">
    <property type="entry name" value="RNA_pol_sigma70_r2"/>
</dbReference>
<dbReference type="GO" id="GO:0006352">
    <property type="term" value="P:DNA-templated transcription initiation"/>
    <property type="evidence" value="ECO:0007669"/>
    <property type="project" value="InterPro"/>
</dbReference>
<dbReference type="PANTHER" id="PTHR43133">
    <property type="entry name" value="RNA POLYMERASE ECF-TYPE SIGMA FACTO"/>
    <property type="match status" value="1"/>
</dbReference>
<keyword evidence="1" id="KW-0805">Transcription regulation</keyword>
<evidence type="ECO:0000256" key="5">
    <source>
        <dbReference type="SAM" id="MobiDB-lite"/>
    </source>
</evidence>
<name>A0A841IKF0_9ACTN</name>
<evidence type="ECO:0000256" key="1">
    <source>
        <dbReference type="ARBA" id="ARBA00023015"/>
    </source>
</evidence>
<evidence type="ECO:0000259" key="6">
    <source>
        <dbReference type="Pfam" id="PF04542"/>
    </source>
</evidence>
<evidence type="ECO:0000256" key="3">
    <source>
        <dbReference type="ARBA" id="ARBA00023125"/>
    </source>
</evidence>
<protein>
    <submittedName>
        <fullName evidence="7">RNA polymerase sigma factor (Sigma-70 family)</fullName>
    </submittedName>
</protein>
<accession>A0A841IKF0</accession>
<dbReference type="GO" id="GO:0016987">
    <property type="term" value="F:sigma factor activity"/>
    <property type="evidence" value="ECO:0007669"/>
    <property type="project" value="UniProtKB-KW"/>
</dbReference>
<organism evidence="7 8">
    <name type="scientific">Nocardiopsis algeriensis</name>
    <dbReference type="NCBI Taxonomy" id="1478215"/>
    <lineage>
        <taxon>Bacteria</taxon>
        <taxon>Bacillati</taxon>
        <taxon>Actinomycetota</taxon>
        <taxon>Actinomycetes</taxon>
        <taxon>Streptosporangiales</taxon>
        <taxon>Nocardiopsidaceae</taxon>
        <taxon>Nocardiopsis</taxon>
    </lineage>
</organism>
<dbReference type="RefSeq" id="WP_343064912.1">
    <property type="nucleotide sequence ID" value="NZ_JACHJO010000003.1"/>
</dbReference>
<dbReference type="PANTHER" id="PTHR43133:SF8">
    <property type="entry name" value="RNA POLYMERASE SIGMA FACTOR HI_1459-RELATED"/>
    <property type="match status" value="1"/>
</dbReference>
<keyword evidence="2" id="KW-0731">Sigma factor</keyword>
<sequence length="186" mass="21447">MPGDAELVRRARRGEYPAWEAIVDRHLPMVNAVARSYGLAAPDREDVVQTVWLTLNQHLARLRSPERLRGWLRRVTRDMCRRQRERDARHHPVDPGALAALPRVLGQPSPPSPEDEYLRKEVRDELHRAIRRIADPGERRAALHYLRSRYPRGGDSVPGPGGDPGAAANQRRRMFRTLRRILEESR</sequence>
<dbReference type="Proteomes" id="UP000536604">
    <property type="component" value="Unassembled WGS sequence"/>
</dbReference>
<dbReference type="InterPro" id="IPR013325">
    <property type="entry name" value="RNA_pol_sigma_r2"/>
</dbReference>
<feature type="region of interest" description="Disordered" evidence="5">
    <location>
        <begin position="149"/>
        <end position="172"/>
    </location>
</feature>
<evidence type="ECO:0000256" key="2">
    <source>
        <dbReference type="ARBA" id="ARBA00023082"/>
    </source>
</evidence>
<proteinExistence type="predicted"/>
<comment type="caution">
    <text evidence="7">The sequence shown here is derived from an EMBL/GenBank/DDBJ whole genome shotgun (WGS) entry which is preliminary data.</text>
</comment>
<keyword evidence="8" id="KW-1185">Reference proteome</keyword>
<evidence type="ECO:0000313" key="8">
    <source>
        <dbReference type="Proteomes" id="UP000536604"/>
    </source>
</evidence>
<reference evidence="7 8" key="1">
    <citation type="submission" date="2020-08" db="EMBL/GenBank/DDBJ databases">
        <title>Genomic Encyclopedia of Type Strains, Phase III (KMG-III): the genomes of soil and plant-associated and newly described type strains.</title>
        <authorList>
            <person name="Whitman W."/>
        </authorList>
    </citation>
    <scope>NUCLEOTIDE SEQUENCE [LARGE SCALE GENOMIC DNA]</scope>
    <source>
        <strain evidence="7 8">CECT 8712</strain>
    </source>
</reference>
<feature type="domain" description="RNA polymerase sigma-70 region 2" evidence="6">
    <location>
        <begin position="22"/>
        <end position="89"/>
    </location>
</feature>
<dbReference type="InterPro" id="IPR039425">
    <property type="entry name" value="RNA_pol_sigma-70-like"/>
</dbReference>
<dbReference type="AlphaFoldDB" id="A0A841IKF0"/>
<gene>
    <name evidence="7" type="ORF">FHS13_001068</name>
</gene>
<keyword evidence="4" id="KW-0804">Transcription</keyword>
<dbReference type="InterPro" id="IPR014284">
    <property type="entry name" value="RNA_pol_sigma-70_dom"/>
</dbReference>
<dbReference type="EMBL" id="JACHJO010000003">
    <property type="protein sequence ID" value="MBB6119133.1"/>
    <property type="molecule type" value="Genomic_DNA"/>
</dbReference>
<dbReference type="GO" id="GO:0003677">
    <property type="term" value="F:DNA binding"/>
    <property type="evidence" value="ECO:0007669"/>
    <property type="project" value="UniProtKB-KW"/>
</dbReference>
<evidence type="ECO:0000256" key="4">
    <source>
        <dbReference type="ARBA" id="ARBA00023163"/>
    </source>
</evidence>
<keyword evidence="3" id="KW-0238">DNA-binding</keyword>
<dbReference type="SUPFAM" id="SSF88946">
    <property type="entry name" value="Sigma2 domain of RNA polymerase sigma factors"/>
    <property type="match status" value="1"/>
</dbReference>
<evidence type="ECO:0000313" key="7">
    <source>
        <dbReference type="EMBL" id="MBB6119133.1"/>
    </source>
</evidence>
<dbReference type="Pfam" id="PF04542">
    <property type="entry name" value="Sigma70_r2"/>
    <property type="match status" value="1"/>
</dbReference>
<dbReference type="NCBIfam" id="TIGR02937">
    <property type="entry name" value="sigma70-ECF"/>
    <property type="match status" value="1"/>
</dbReference>
<dbReference type="Gene3D" id="1.10.1740.10">
    <property type="match status" value="1"/>
</dbReference>